<reference evidence="1 2" key="1">
    <citation type="submission" date="2020-08" db="EMBL/GenBank/DDBJ databases">
        <title>Sequencing the genomes of 1000 actinobacteria strains.</title>
        <authorList>
            <person name="Klenk H.-P."/>
        </authorList>
    </citation>
    <scope>NUCLEOTIDE SEQUENCE [LARGE SCALE GENOMIC DNA]</scope>
    <source>
        <strain evidence="1 2">DSM 43023</strain>
    </source>
</reference>
<keyword evidence="2" id="KW-1185">Reference proteome</keyword>
<organism evidence="1 2">
    <name type="scientific">Streptosporangium album</name>
    <dbReference type="NCBI Taxonomy" id="47479"/>
    <lineage>
        <taxon>Bacteria</taxon>
        <taxon>Bacillati</taxon>
        <taxon>Actinomycetota</taxon>
        <taxon>Actinomycetes</taxon>
        <taxon>Streptosporangiales</taxon>
        <taxon>Streptosporangiaceae</taxon>
        <taxon>Streptosporangium</taxon>
    </lineage>
</organism>
<comment type="caution">
    <text evidence="1">The sequence shown here is derived from an EMBL/GenBank/DDBJ whole genome shotgun (WGS) entry which is preliminary data.</text>
</comment>
<accession>A0A7W7WCV1</accession>
<evidence type="ECO:0000313" key="1">
    <source>
        <dbReference type="EMBL" id="MBB4941730.1"/>
    </source>
</evidence>
<protein>
    <submittedName>
        <fullName evidence="1">Uncharacterized protein</fullName>
    </submittedName>
</protein>
<dbReference type="AlphaFoldDB" id="A0A7W7WCV1"/>
<dbReference type="RefSeq" id="WP_184757735.1">
    <property type="nucleotide sequence ID" value="NZ_BAABEK010000064.1"/>
</dbReference>
<dbReference type="Proteomes" id="UP000534286">
    <property type="component" value="Unassembled WGS sequence"/>
</dbReference>
<sequence>MTAGHPALLYPAGDGPGQVLAVAEAVPRPRTRRAAVDGAARWRAIAATYRRMFDQLTESKETQRA</sequence>
<gene>
    <name evidence="1" type="ORF">FHR32_006107</name>
</gene>
<proteinExistence type="predicted"/>
<name>A0A7W7WCV1_9ACTN</name>
<dbReference type="EMBL" id="JACHJU010000002">
    <property type="protein sequence ID" value="MBB4941730.1"/>
    <property type="molecule type" value="Genomic_DNA"/>
</dbReference>
<evidence type="ECO:0000313" key="2">
    <source>
        <dbReference type="Proteomes" id="UP000534286"/>
    </source>
</evidence>